<evidence type="ECO:0000313" key="4">
    <source>
        <dbReference type="Proteomes" id="UP000037507"/>
    </source>
</evidence>
<dbReference type="EMBL" id="LFYT02000001">
    <property type="protein sequence ID" value="PVE44765.1"/>
    <property type="molecule type" value="Genomic_DNA"/>
</dbReference>
<protein>
    <submittedName>
        <fullName evidence="3">Histidine ABC transporter substrate-binding protein</fullName>
    </submittedName>
</protein>
<dbReference type="Proteomes" id="UP000037507">
    <property type="component" value="Unassembled WGS sequence"/>
</dbReference>
<gene>
    <name evidence="3" type="ORF">H663_000600</name>
</gene>
<dbReference type="STRING" id="1293045.H663_11330"/>
<dbReference type="GO" id="GO:0043190">
    <property type="term" value="C:ATP-binding cassette (ABC) transporter complex"/>
    <property type="evidence" value="ECO:0007669"/>
    <property type="project" value="InterPro"/>
</dbReference>
<dbReference type="AlphaFoldDB" id="A0A2T7UJA7"/>
<evidence type="ECO:0000256" key="1">
    <source>
        <dbReference type="SAM" id="SignalP"/>
    </source>
</evidence>
<feature type="signal peptide" evidence="1">
    <location>
        <begin position="1"/>
        <end position="21"/>
    </location>
</feature>
<dbReference type="InterPro" id="IPR007210">
    <property type="entry name" value="ABC_Gly_betaine_transp_sub-bd"/>
</dbReference>
<comment type="caution">
    <text evidence="3">The sequence shown here is derived from an EMBL/GenBank/DDBJ whole genome shotgun (WGS) entry which is preliminary data.</text>
</comment>
<keyword evidence="4" id="KW-1185">Reference proteome</keyword>
<proteinExistence type="predicted"/>
<dbReference type="SUPFAM" id="SSF53850">
    <property type="entry name" value="Periplasmic binding protein-like II"/>
    <property type="match status" value="1"/>
</dbReference>
<dbReference type="CDD" id="cd13641">
    <property type="entry name" value="PBP2_HisX_like"/>
    <property type="match status" value="1"/>
</dbReference>
<dbReference type="Pfam" id="PF04069">
    <property type="entry name" value="OpuAC"/>
    <property type="match status" value="1"/>
</dbReference>
<dbReference type="OrthoDB" id="9787902at2"/>
<organism evidence="3 4">
    <name type="scientific">Limnohabitans planktonicus II-D5</name>
    <dbReference type="NCBI Taxonomy" id="1293045"/>
    <lineage>
        <taxon>Bacteria</taxon>
        <taxon>Pseudomonadati</taxon>
        <taxon>Pseudomonadota</taxon>
        <taxon>Betaproteobacteria</taxon>
        <taxon>Burkholderiales</taxon>
        <taxon>Comamonadaceae</taxon>
        <taxon>Limnohabitans</taxon>
    </lineage>
</organism>
<dbReference type="Gene3D" id="3.40.190.100">
    <property type="entry name" value="Glycine betaine-binding periplasmic protein, domain 2"/>
    <property type="match status" value="1"/>
</dbReference>
<feature type="domain" description="ABC-type glycine betaine transport system substrate-binding" evidence="2">
    <location>
        <begin position="31"/>
        <end position="317"/>
    </location>
</feature>
<evidence type="ECO:0000259" key="2">
    <source>
        <dbReference type="Pfam" id="PF04069"/>
    </source>
</evidence>
<accession>A0A2T7UJA7</accession>
<reference evidence="3" key="1">
    <citation type="submission" date="2017-04" db="EMBL/GenBank/DDBJ databases">
        <title>Unexpected and diverse lifestyles within the genus Limnohabitans.</title>
        <authorList>
            <person name="Kasalicky V."/>
            <person name="Mehrshad M."/>
            <person name="Andrei S.-A."/>
            <person name="Salcher M."/>
            <person name="Kratochvilova H."/>
            <person name="Simek K."/>
            <person name="Ghai R."/>
        </authorList>
    </citation>
    <scope>NUCLEOTIDE SEQUENCE [LARGE SCALE GENOMIC DNA]</scope>
    <source>
        <strain evidence="3">II-D5</strain>
    </source>
</reference>
<sequence length="340" mass="36762">MKKLTCALALGASLATPAAFAQSNVCSPDQTIKFAGITWESGQLYTSLIRNLLEMGYGCKTEVVTGSSAATETALVGNDLQVWVEQWNRTDIVKKGQEMGKIRLVGDLLSGGGAIEGFFVPDYVVKGDAKRGIKASAPDLKSVSDLPKYKALFKDDEEPGKGRLLSCPVGWDCEKINTQKLKAYKLEGDYTNFRAGTGAALDAAITSAIERGKPILFYYWSPASLMGKYKLVQLQEPTYNEKCWDTLKDIKVKDVCPSASPKNKLTVGVSTPFATSNPGAVAVMEKLQLNADQINGAVVQMTDRKASSDVVAREFMKANPAVWQKWVSADAANKINAALK</sequence>
<keyword evidence="1" id="KW-0732">Signal</keyword>
<name>A0A2T7UJA7_9BURK</name>
<dbReference type="GO" id="GO:0022857">
    <property type="term" value="F:transmembrane transporter activity"/>
    <property type="evidence" value="ECO:0007669"/>
    <property type="project" value="InterPro"/>
</dbReference>
<evidence type="ECO:0000313" key="3">
    <source>
        <dbReference type="EMBL" id="PVE44765.1"/>
    </source>
</evidence>
<feature type="chain" id="PRO_5015779738" evidence="1">
    <location>
        <begin position="22"/>
        <end position="340"/>
    </location>
</feature>